<evidence type="ECO:0000256" key="1">
    <source>
        <dbReference type="ARBA" id="ARBA00004651"/>
    </source>
</evidence>
<dbReference type="InterPro" id="IPR004010">
    <property type="entry name" value="Double_Cache_2"/>
</dbReference>
<dbReference type="PANTHER" id="PTHR43531">
    <property type="entry name" value="PROTEIN ICFG"/>
    <property type="match status" value="1"/>
</dbReference>
<evidence type="ECO:0000259" key="11">
    <source>
        <dbReference type="PROSITE" id="PS50885"/>
    </source>
</evidence>
<dbReference type="Gene3D" id="3.30.450.20">
    <property type="entry name" value="PAS domain"/>
    <property type="match status" value="2"/>
</dbReference>
<dbReference type="InterPro" id="IPR004089">
    <property type="entry name" value="MCPsignal_dom"/>
</dbReference>
<dbReference type="CDD" id="cd11386">
    <property type="entry name" value="MCP_signal"/>
    <property type="match status" value="1"/>
</dbReference>
<feature type="domain" description="HAMP" evidence="11">
    <location>
        <begin position="378"/>
        <end position="431"/>
    </location>
</feature>
<keyword evidence="6 9" id="KW-0472">Membrane</keyword>
<keyword evidence="3" id="KW-0145">Chemotaxis</keyword>
<dbReference type="PANTHER" id="PTHR43531:SF11">
    <property type="entry name" value="METHYL-ACCEPTING CHEMOTAXIS PROTEIN 3"/>
    <property type="match status" value="1"/>
</dbReference>
<evidence type="ECO:0000313" key="13">
    <source>
        <dbReference type="Proteomes" id="UP000503482"/>
    </source>
</evidence>
<evidence type="ECO:0000259" key="10">
    <source>
        <dbReference type="PROSITE" id="PS50111"/>
    </source>
</evidence>
<gene>
    <name evidence="12" type="ORF">AVENP_2597</name>
</gene>
<dbReference type="Pfam" id="PF08269">
    <property type="entry name" value="dCache_2"/>
    <property type="match status" value="1"/>
</dbReference>
<keyword evidence="13" id="KW-1185">Reference proteome</keyword>
<dbReference type="Gene3D" id="1.20.120.30">
    <property type="entry name" value="Aspartate receptor, ligand-binding domain"/>
    <property type="match status" value="1"/>
</dbReference>
<dbReference type="SMART" id="SM00283">
    <property type="entry name" value="MA"/>
    <property type="match status" value="1"/>
</dbReference>
<keyword evidence="2" id="KW-1003">Cell membrane</keyword>
<evidence type="ECO:0000256" key="6">
    <source>
        <dbReference type="ARBA" id="ARBA00023136"/>
    </source>
</evidence>
<dbReference type="GO" id="GO:0005886">
    <property type="term" value="C:plasma membrane"/>
    <property type="evidence" value="ECO:0007669"/>
    <property type="project" value="UniProtKB-SubCell"/>
</dbReference>
<protein>
    <submittedName>
        <fullName evidence="12">Cache sensor-containing MCP-domain signal transduction protein</fullName>
    </submittedName>
</protein>
<dbReference type="CDD" id="cd06225">
    <property type="entry name" value="HAMP"/>
    <property type="match status" value="1"/>
</dbReference>
<dbReference type="SMART" id="SM01049">
    <property type="entry name" value="Cache_2"/>
    <property type="match status" value="2"/>
</dbReference>
<feature type="domain" description="Methyl-accepting transducer" evidence="10">
    <location>
        <begin position="538"/>
        <end position="767"/>
    </location>
</feature>
<feature type="transmembrane region" description="Helical" evidence="9">
    <location>
        <begin position="12"/>
        <end position="32"/>
    </location>
</feature>
<sequence length="965" mass="108278">MFKNISIKGKILLLSLVTIMIVSFAIAVNSIYSIKKFSNKNIENFKNQAYAKKELELKNYVSLAIKTVEAYHSRTSVDKIKVEVQEQLKMQTNFLFSILQSEYDKLKDSLSEEALQYRLKSIINSTRYGSTGYFWVNDTNAVIVVHPIKPELNGKNLVDYQDKNGKKIFKEFATVAKNSGEGFVDYVWPKPGFEAPQLKVSFVKLFKPYNWVIGTGEYVEDVTSKMQEEALKTISEMRYANNDYFWINDSTPKMIMHPIKPELNGQDLSENKDAKGKKHFVEMTEVVKNNKDGGLVKYFWDKPNKKGEPREKFSYVQKFEPWDWIIGTGAYVDDIENEVILMEENTTKEINKIILNIILFSLLSIIIVYVIYSYFVNQSIIKPLENLNKAITDISNDTNGTAIIQKKSNDEIGKLVDSFNDYIGKLKDGYEEDSKVIENVDEVIEKVINGFYVYKIEKTSSNPQIIKLRDSINSMIEKTNDNLVALNNVLIEYGNSNFSVDDSKLNTSKVNGVISSLAASSQLIGVTVSEFLSMIIVSGRKLNEDTNILSTAANKLSASANEQAASLEETAAAVEEITSIVKSSVQKVHQMSNLAVELQNSSKDGETLASRTTKAMDEIDNQVNSINDAITVIDQIAFQTNILSLNAAVEAATAGEAGRGFAVVAAEVRNLANRSAEAAKEIKNIVQIATSKANEGKSIANEMIGGYATLNSKINQTITLIEDVSQGSKEEEKGIIQINDTINTLDQATQVNANSATIISELASEVTKLSENLLKIADRAKFNEISKEEIEDIDLVFKISKLKNDHIKFKLTNFDKIGKTKVAWSVTKSTECDLGKWLLQEESSGKAFTKTENWKQLKLNHDFVHNCVQEYINEDCKDYVDNVLLSDLSQKLDDSTLKVFKCLDQLKKDNVNAKPLLSEKVASSSKQLNTKNSNEYIHENKQLATKQKTTGITSLKKDDDEWESF</sequence>
<proteinExistence type="inferred from homology"/>
<dbReference type="Gene3D" id="6.10.340.10">
    <property type="match status" value="1"/>
</dbReference>
<evidence type="ECO:0000256" key="4">
    <source>
        <dbReference type="ARBA" id="ARBA00022692"/>
    </source>
</evidence>
<dbReference type="GO" id="GO:0004888">
    <property type="term" value="F:transmembrane signaling receptor activity"/>
    <property type="evidence" value="ECO:0007669"/>
    <property type="project" value="TreeGrafter"/>
</dbReference>
<dbReference type="Pfam" id="PF00015">
    <property type="entry name" value="MCPsignal"/>
    <property type="match status" value="1"/>
</dbReference>
<comment type="similarity">
    <text evidence="7">Belongs to the methyl-accepting chemotaxis (MCP) protein family.</text>
</comment>
<name>A0AAE7E4A2_9BACT</name>
<keyword evidence="4 9" id="KW-0812">Transmembrane</keyword>
<dbReference type="InterPro" id="IPR003660">
    <property type="entry name" value="HAMP_dom"/>
</dbReference>
<dbReference type="SMART" id="SM00304">
    <property type="entry name" value="HAMP"/>
    <property type="match status" value="1"/>
</dbReference>
<dbReference type="PROSITE" id="PS50111">
    <property type="entry name" value="CHEMOTAXIS_TRANSDUC_2"/>
    <property type="match status" value="1"/>
</dbReference>
<dbReference type="KEGG" id="avp:AVENP_2597"/>
<dbReference type="SUPFAM" id="SSF58104">
    <property type="entry name" value="Methyl-accepting chemotaxis protein (MCP) signaling domain"/>
    <property type="match status" value="1"/>
</dbReference>
<evidence type="ECO:0000256" key="3">
    <source>
        <dbReference type="ARBA" id="ARBA00022500"/>
    </source>
</evidence>
<evidence type="ECO:0000256" key="5">
    <source>
        <dbReference type="ARBA" id="ARBA00022989"/>
    </source>
</evidence>
<dbReference type="PROSITE" id="PS50885">
    <property type="entry name" value="HAMP"/>
    <property type="match status" value="1"/>
</dbReference>
<dbReference type="GO" id="GO:0007165">
    <property type="term" value="P:signal transduction"/>
    <property type="evidence" value="ECO:0007669"/>
    <property type="project" value="UniProtKB-KW"/>
</dbReference>
<accession>A0AAE7E4A2</accession>
<dbReference type="InterPro" id="IPR051310">
    <property type="entry name" value="MCP_chemotaxis"/>
</dbReference>
<organism evidence="12 13">
    <name type="scientific">Arcobacter venerupis</name>
    <dbReference type="NCBI Taxonomy" id="1054033"/>
    <lineage>
        <taxon>Bacteria</taxon>
        <taxon>Pseudomonadati</taxon>
        <taxon>Campylobacterota</taxon>
        <taxon>Epsilonproteobacteria</taxon>
        <taxon>Campylobacterales</taxon>
        <taxon>Arcobacteraceae</taxon>
        <taxon>Arcobacter</taxon>
    </lineage>
</organism>
<keyword evidence="5 9" id="KW-1133">Transmembrane helix</keyword>
<dbReference type="InterPro" id="IPR033480">
    <property type="entry name" value="sCache_2"/>
</dbReference>
<dbReference type="Proteomes" id="UP000503482">
    <property type="component" value="Chromosome"/>
</dbReference>
<dbReference type="AlphaFoldDB" id="A0AAE7E4A2"/>
<reference evidence="12 13" key="1">
    <citation type="submission" date="2020-05" db="EMBL/GenBank/DDBJ databases">
        <title>Complete genome sequencing of Campylobacter and Arcobacter type strains.</title>
        <authorList>
            <person name="Miller W.G."/>
            <person name="Yee E."/>
        </authorList>
    </citation>
    <scope>NUCLEOTIDE SEQUENCE [LARGE SCALE GENOMIC DNA]</scope>
    <source>
        <strain evidence="12 13">LMG 26156</strain>
    </source>
</reference>
<evidence type="ECO:0000313" key="12">
    <source>
        <dbReference type="EMBL" id="QKF68093.1"/>
    </source>
</evidence>
<evidence type="ECO:0000256" key="7">
    <source>
        <dbReference type="ARBA" id="ARBA00029447"/>
    </source>
</evidence>
<feature type="transmembrane region" description="Helical" evidence="9">
    <location>
        <begin position="353"/>
        <end position="375"/>
    </location>
</feature>
<evidence type="ECO:0000256" key="8">
    <source>
        <dbReference type="PROSITE-ProRule" id="PRU00284"/>
    </source>
</evidence>
<evidence type="ECO:0000256" key="2">
    <source>
        <dbReference type="ARBA" id="ARBA00022475"/>
    </source>
</evidence>
<evidence type="ECO:0000256" key="9">
    <source>
        <dbReference type="SAM" id="Phobius"/>
    </source>
</evidence>
<keyword evidence="8" id="KW-0807">Transducer</keyword>
<dbReference type="EMBL" id="CP053840">
    <property type="protein sequence ID" value="QKF68093.1"/>
    <property type="molecule type" value="Genomic_DNA"/>
</dbReference>
<dbReference type="GO" id="GO:0006935">
    <property type="term" value="P:chemotaxis"/>
    <property type="evidence" value="ECO:0007669"/>
    <property type="project" value="UniProtKB-KW"/>
</dbReference>
<comment type="subcellular location">
    <subcellularLocation>
        <location evidence="1">Cell membrane</location>
        <topology evidence="1">Multi-pass membrane protein</topology>
    </subcellularLocation>
</comment>
<dbReference type="Pfam" id="PF00672">
    <property type="entry name" value="HAMP"/>
    <property type="match status" value="1"/>
</dbReference>
<dbReference type="Gene3D" id="1.10.287.950">
    <property type="entry name" value="Methyl-accepting chemotaxis protein"/>
    <property type="match status" value="1"/>
</dbReference>